<dbReference type="AlphaFoldDB" id="A0A418KHM3"/>
<dbReference type="Proteomes" id="UP000284057">
    <property type="component" value="Unassembled WGS sequence"/>
</dbReference>
<feature type="compositionally biased region" description="Basic and acidic residues" evidence="1">
    <location>
        <begin position="8"/>
        <end position="21"/>
    </location>
</feature>
<comment type="caution">
    <text evidence="2">The sequence shown here is derived from an EMBL/GenBank/DDBJ whole genome shotgun (WGS) entry which is preliminary data.</text>
</comment>
<name>A0A418KHM3_9ACTN</name>
<sequence>MTARVARHLPDTRRAYGDPVPKKPDDEVTVLRVNPAVWAQALKAADGDARRIEIRGEFDVVVHNEPLPPGERVNRTS</sequence>
<proteinExistence type="predicted"/>
<feature type="region of interest" description="Disordered" evidence="1">
    <location>
        <begin position="1"/>
        <end position="21"/>
    </location>
</feature>
<keyword evidence="3" id="KW-1185">Reference proteome</keyword>
<gene>
    <name evidence="2" type="ORF">DY240_27865</name>
</gene>
<reference evidence="2 3" key="1">
    <citation type="submission" date="2018-09" db="EMBL/GenBank/DDBJ databases">
        <title>Isolation, diversity and antifungal activity of actinobacteria from wheat.</title>
        <authorList>
            <person name="Han C."/>
        </authorList>
    </citation>
    <scope>NUCLEOTIDE SEQUENCE [LARGE SCALE GENOMIC DNA]</scope>
    <source>
        <strain evidence="2 3">NEAU-YY265</strain>
    </source>
</reference>
<protein>
    <submittedName>
        <fullName evidence="2">Uncharacterized protein</fullName>
    </submittedName>
</protein>
<evidence type="ECO:0000313" key="2">
    <source>
        <dbReference type="EMBL" id="RIQ11903.1"/>
    </source>
</evidence>
<evidence type="ECO:0000256" key="1">
    <source>
        <dbReference type="SAM" id="MobiDB-lite"/>
    </source>
</evidence>
<evidence type="ECO:0000313" key="3">
    <source>
        <dbReference type="Proteomes" id="UP000284057"/>
    </source>
</evidence>
<dbReference type="EMBL" id="QUAL01000413">
    <property type="protein sequence ID" value="RIQ11903.1"/>
    <property type="molecule type" value="Genomic_DNA"/>
</dbReference>
<accession>A0A418KHM3</accession>
<organism evidence="2 3">
    <name type="scientific">Jiangella rhizosphaerae</name>
    <dbReference type="NCBI Taxonomy" id="2293569"/>
    <lineage>
        <taxon>Bacteria</taxon>
        <taxon>Bacillati</taxon>
        <taxon>Actinomycetota</taxon>
        <taxon>Actinomycetes</taxon>
        <taxon>Jiangellales</taxon>
        <taxon>Jiangellaceae</taxon>
        <taxon>Jiangella</taxon>
    </lineage>
</organism>